<comment type="caution">
    <text evidence="3">The sequence shown here is derived from an EMBL/GenBank/DDBJ whole genome shotgun (WGS) entry which is preliminary data.</text>
</comment>
<dbReference type="SMART" id="SM00382">
    <property type="entry name" value="AAA"/>
    <property type="match status" value="1"/>
</dbReference>
<dbReference type="GO" id="GO:0016887">
    <property type="term" value="F:ATP hydrolysis activity"/>
    <property type="evidence" value="ECO:0007669"/>
    <property type="project" value="InterPro"/>
</dbReference>
<protein>
    <recommendedName>
        <fullName evidence="2">AAA+ ATPase domain-containing protein</fullName>
    </recommendedName>
</protein>
<dbReference type="PANTHER" id="PTHR46411:SF2">
    <property type="entry name" value="AAA+ ATPASE DOMAIN-CONTAINING PROTEIN"/>
    <property type="match status" value="1"/>
</dbReference>
<evidence type="ECO:0000259" key="2">
    <source>
        <dbReference type="SMART" id="SM00382"/>
    </source>
</evidence>
<dbReference type="GO" id="GO:0005524">
    <property type="term" value="F:ATP binding"/>
    <property type="evidence" value="ECO:0007669"/>
    <property type="project" value="InterPro"/>
</dbReference>
<dbReference type="InterPro" id="IPR003959">
    <property type="entry name" value="ATPase_AAA_core"/>
</dbReference>
<keyword evidence="4" id="KW-1185">Reference proteome</keyword>
<proteinExistence type="predicted"/>
<dbReference type="PANTHER" id="PTHR46411">
    <property type="entry name" value="FAMILY ATPASE, PUTATIVE-RELATED"/>
    <property type="match status" value="1"/>
</dbReference>
<name>A0AAN6P929_9PEZI</name>
<dbReference type="CDD" id="cd19481">
    <property type="entry name" value="RecA-like_protease"/>
    <property type="match status" value="1"/>
</dbReference>
<gene>
    <name evidence="3" type="ORF">C8A01DRAFT_21120</name>
</gene>
<dbReference type="Proteomes" id="UP001303115">
    <property type="component" value="Unassembled WGS sequence"/>
</dbReference>
<dbReference type="Pfam" id="PF22942">
    <property type="entry name" value="DUF7025"/>
    <property type="match status" value="1"/>
</dbReference>
<dbReference type="Gene3D" id="3.40.50.300">
    <property type="entry name" value="P-loop containing nucleotide triphosphate hydrolases"/>
    <property type="match status" value="1"/>
</dbReference>
<dbReference type="Pfam" id="PF00004">
    <property type="entry name" value="AAA"/>
    <property type="match status" value="1"/>
</dbReference>
<sequence length="711" mass="79642">MSSSKNEESEFEDLLAAYPAKAKKTKVDDEPSSYRTHFEDVTQETYSWGSIAEVYRTGENPQEQRRKEGRFGDVALVLRRIVPHHGDNRDSGVAKTTQLEIQSPTLRAAFAALAADYVNINLHQNPIIIPEPYTELHHCQNRIQALLELDSDIVDDRLRGELKLLQAFQTDYMMRTLQNLNDYEQNGLITFELLRFIFIPGSLVVLPHRRLSPVEVYWAAVVQSCQEVLDDNKEPCCEITVAYTGFDNSSFGTVFAKLTVNGFTEIKRITDLPVYPLLHHPEKNTLLPALRRRGVEYRRLCEDSSTNKAQGNHIVLGSHCHYDGPFWEVADEARGFPSPTDGSPQTFGTFRITPNSQCRGRIVVDPPGFIEENPAYRDHVRKDKSGPSAILRGSESLKIDTKESASSSASPSQTGPTDKTVTDLQLITMPPIIPGFSLSKRTWGFYLVDGISDIKWNPNAYAALQIDQKQKDSVRKLVGEHRDAGSAFDDFVAGKGRGLVFLLHGPPGSGKTMTAETVAESLKCPLYYTTGGELGLEIDKIERGLRLIFQRIQRWAAILLFDEADTFMARRSEDNLERNALVSILLRLLEYQSGILFLTTNRLADFDEAFYSRIHIRIEFKLAEADRRAIIWAGIAGQANHEITPDEFKALGTLPLDGRRIKNVLRVASLLTHSRGRTARMSLADVKDALQISAGDPNDGEVEALVDTFCS</sequence>
<dbReference type="SUPFAM" id="SSF52540">
    <property type="entry name" value="P-loop containing nucleoside triphosphate hydrolases"/>
    <property type="match status" value="1"/>
</dbReference>
<dbReference type="InterPro" id="IPR027417">
    <property type="entry name" value="P-loop_NTPase"/>
</dbReference>
<evidence type="ECO:0000313" key="3">
    <source>
        <dbReference type="EMBL" id="KAK4031712.1"/>
    </source>
</evidence>
<feature type="domain" description="AAA+ ATPase" evidence="2">
    <location>
        <begin position="497"/>
        <end position="624"/>
    </location>
</feature>
<feature type="compositionally biased region" description="Basic and acidic residues" evidence="1">
    <location>
        <begin position="374"/>
        <end position="385"/>
    </location>
</feature>
<evidence type="ECO:0000256" key="1">
    <source>
        <dbReference type="SAM" id="MobiDB-lite"/>
    </source>
</evidence>
<feature type="compositionally biased region" description="Polar residues" evidence="1">
    <location>
        <begin position="413"/>
        <end position="422"/>
    </location>
</feature>
<feature type="region of interest" description="Disordered" evidence="1">
    <location>
        <begin position="369"/>
        <end position="422"/>
    </location>
</feature>
<reference evidence="4" key="1">
    <citation type="journal article" date="2023" name="Mol. Phylogenet. Evol.">
        <title>Genome-scale phylogeny and comparative genomics of the fungal order Sordariales.</title>
        <authorList>
            <person name="Hensen N."/>
            <person name="Bonometti L."/>
            <person name="Westerberg I."/>
            <person name="Brannstrom I.O."/>
            <person name="Guillou S."/>
            <person name="Cros-Aarteil S."/>
            <person name="Calhoun S."/>
            <person name="Haridas S."/>
            <person name="Kuo A."/>
            <person name="Mondo S."/>
            <person name="Pangilinan J."/>
            <person name="Riley R."/>
            <person name="LaButti K."/>
            <person name="Andreopoulos B."/>
            <person name="Lipzen A."/>
            <person name="Chen C."/>
            <person name="Yan M."/>
            <person name="Daum C."/>
            <person name="Ng V."/>
            <person name="Clum A."/>
            <person name="Steindorff A."/>
            <person name="Ohm R.A."/>
            <person name="Martin F."/>
            <person name="Silar P."/>
            <person name="Natvig D.O."/>
            <person name="Lalanne C."/>
            <person name="Gautier V."/>
            <person name="Ament-Velasquez S.L."/>
            <person name="Kruys A."/>
            <person name="Hutchinson M.I."/>
            <person name="Powell A.J."/>
            <person name="Barry K."/>
            <person name="Miller A.N."/>
            <person name="Grigoriev I.V."/>
            <person name="Debuchy R."/>
            <person name="Gladieux P."/>
            <person name="Hiltunen Thoren M."/>
            <person name="Johannesson H."/>
        </authorList>
    </citation>
    <scope>NUCLEOTIDE SEQUENCE [LARGE SCALE GENOMIC DNA]</scope>
    <source>
        <strain evidence="4">CBS 284.82</strain>
    </source>
</reference>
<organism evidence="3 4">
    <name type="scientific">Parachaetomium inaequale</name>
    <dbReference type="NCBI Taxonomy" id="2588326"/>
    <lineage>
        <taxon>Eukaryota</taxon>
        <taxon>Fungi</taxon>
        <taxon>Dikarya</taxon>
        <taxon>Ascomycota</taxon>
        <taxon>Pezizomycotina</taxon>
        <taxon>Sordariomycetes</taxon>
        <taxon>Sordariomycetidae</taxon>
        <taxon>Sordariales</taxon>
        <taxon>Chaetomiaceae</taxon>
        <taxon>Parachaetomium</taxon>
    </lineage>
</organism>
<dbReference type="InterPro" id="IPR003593">
    <property type="entry name" value="AAA+_ATPase"/>
</dbReference>
<accession>A0AAN6P929</accession>
<dbReference type="EMBL" id="MU854721">
    <property type="protein sequence ID" value="KAK4031712.1"/>
    <property type="molecule type" value="Genomic_DNA"/>
</dbReference>
<dbReference type="AlphaFoldDB" id="A0AAN6P929"/>
<evidence type="ECO:0000313" key="4">
    <source>
        <dbReference type="Proteomes" id="UP001303115"/>
    </source>
</evidence>
<dbReference type="InterPro" id="IPR054289">
    <property type="entry name" value="DUF7025"/>
</dbReference>